<dbReference type="Gene3D" id="3.40.50.2300">
    <property type="match status" value="1"/>
</dbReference>
<accession>A0ABU1PV31</accession>
<dbReference type="RefSeq" id="WP_310307507.1">
    <property type="nucleotide sequence ID" value="NZ_BAAAXB010000001.1"/>
</dbReference>
<sequence length="110" mass="11445">MTPRSQVLAQIKADESLHSIPVIVLTSSQAEADVLASFSSHANAYITKPLTAEDFAAATVSDSVSHTGMPSRARARSSTCCARGSHSPVGTPAPHARGSSRSAARIRRSS</sequence>
<dbReference type="SUPFAM" id="SSF52172">
    <property type="entry name" value="CheY-like"/>
    <property type="match status" value="1"/>
</dbReference>
<dbReference type="Proteomes" id="UP001268819">
    <property type="component" value="Unassembled WGS sequence"/>
</dbReference>
<evidence type="ECO:0000259" key="3">
    <source>
        <dbReference type="PROSITE" id="PS50110"/>
    </source>
</evidence>
<evidence type="ECO:0000256" key="1">
    <source>
        <dbReference type="PROSITE-ProRule" id="PRU00169"/>
    </source>
</evidence>
<feature type="compositionally biased region" description="Low complexity" evidence="2">
    <location>
        <begin position="76"/>
        <end position="85"/>
    </location>
</feature>
<dbReference type="PANTHER" id="PTHR44520:SF2">
    <property type="entry name" value="RESPONSE REGULATOR RCP1"/>
    <property type="match status" value="1"/>
</dbReference>
<dbReference type="EMBL" id="JAVDSG010000001">
    <property type="protein sequence ID" value="MDR6594502.1"/>
    <property type="molecule type" value="Genomic_DNA"/>
</dbReference>
<feature type="domain" description="Response regulatory" evidence="3">
    <location>
        <begin position="1"/>
        <end position="63"/>
    </location>
</feature>
<name>A0ABU1PV31_9PSEU</name>
<protein>
    <submittedName>
        <fullName evidence="4">Response regulator RpfG family c-di-GMP phosphodiesterase</fullName>
    </submittedName>
</protein>
<evidence type="ECO:0000256" key="2">
    <source>
        <dbReference type="SAM" id="MobiDB-lite"/>
    </source>
</evidence>
<organism evidence="4 5">
    <name type="scientific">Saccharothrix longispora</name>
    <dbReference type="NCBI Taxonomy" id="33920"/>
    <lineage>
        <taxon>Bacteria</taxon>
        <taxon>Bacillati</taxon>
        <taxon>Actinomycetota</taxon>
        <taxon>Actinomycetes</taxon>
        <taxon>Pseudonocardiales</taxon>
        <taxon>Pseudonocardiaceae</taxon>
        <taxon>Saccharothrix</taxon>
    </lineage>
</organism>
<comment type="caution">
    <text evidence="4">The sequence shown here is derived from an EMBL/GenBank/DDBJ whole genome shotgun (WGS) entry which is preliminary data.</text>
</comment>
<proteinExistence type="predicted"/>
<dbReference type="InterPro" id="IPR052893">
    <property type="entry name" value="TCS_response_regulator"/>
</dbReference>
<reference evidence="4 5" key="1">
    <citation type="submission" date="2023-07" db="EMBL/GenBank/DDBJ databases">
        <title>Sequencing the genomes of 1000 actinobacteria strains.</title>
        <authorList>
            <person name="Klenk H.-P."/>
        </authorList>
    </citation>
    <scope>NUCLEOTIDE SEQUENCE [LARGE SCALE GENOMIC DNA]</scope>
    <source>
        <strain evidence="4 5">DSM 43749</strain>
    </source>
</reference>
<dbReference type="InterPro" id="IPR001789">
    <property type="entry name" value="Sig_transdc_resp-reg_receiver"/>
</dbReference>
<gene>
    <name evidence="4" type="ORF">J2S66_002886</name>
</gene>
<dbReference type="PROSITE" id="PS50110">
    <property type="entry name" value="RESPONSE_REGULATORY"/>
    <property type="match status" value="1"/>
</dbReference>
<comment type="caution">
    <text evidence="1">Lacks conserved residue(s) required for the propagation of feature annotation.</text>
</comment>
<feature type="region of interest" description="Disordered" evidence="2">
    <location>
        <begin position="60"/>
        <end position="110"/>
    </location>
</feature>
<dbReference type="PANTHER" id="PTHR44520">
    <property type="entry name" value="RESPONSE REGULATOR RCP1-RELATED"/>
    <property type="match status" value="1"/>
</dbReference>
<keyword evidence="5" id="KW-1185">Reference proteome</keyword>
<dbReference type="InterPro" id="IPR011006">
    <property type="entry name" value="CheY-like_superfamily"/>
</dbReference>
<evidence type="ECO:0000313" key="5">
    <source>
        <dbReference type="Proteomes" id="UP001268819"/>
    </source>
</evidence>
<evidence type="ECO:0000313" key="4">
    <source>
        <dbReference type="EMBL" id="MDR6594502.1"/>
    </source>
</evidence>